<keyword evidence="1" id="KW-0812">Transmembrane</keyword>
<keyword evidence="1" id="KW-1133">Transmembrane helix</keyword>
<dbReference type="Proteomes" id="UP000278775">
    <property type="component" value="Unassembled WGS sequence"/>
</dbReference>
<evidence type="ECO:0000313" key="2">
    <source>
        <dbReference type="EMBL" id="RNA61484.1"/>
    </source>
</evidence>
<dbReference type="EMBL" id="QWIU01000002">
    <property type="protein sequence ID" value="RNA61484.1"/>
    <property type="molecule type" value="Genomic_DNA"/>
</dbReference>
<dbReference type="RefSeq" id="WP_122635625.1">
    <property type="nucleotide sequence ID" value="NZ_QWIU01000002.1"/>
</dbReference>
<name>A0A3M7TEI6_9FLAO</name>
<accession>A0A3M7TEI6</accession>
<gene>
    <name evidence="2" type="ORF">D1631_05825</name>
</gene>
<protein>
    <submittedName>
        <fullName evidence="2">Uncharacterized protein</fullName>
    </submittedName>
</protein>
<feature type="transmembrane region" description="Helical" evidence="1">
    <location>
        <begin position="54"/>
        <end position="76"/>
    </location>
</feature>
<comment type="caution">
    <text evidence="2">The sequence shown here is derived from an EMBL/GenBank/DDBJ whole genome shotgun (WGS) entry which is preliminary data.</text>
</comment>
<sequence length="112" mass="13499">MKKFLNEVFKPYLFPVVLSFLAVFFRESLDFEPIKEFFSSSSSSFLKFFSVELYLWQIIIYGIAIYLILKMYSLIFESRSKKERKMLRAIRRAPKEHRAFFENKSIFILNTP</sequence>
<keyword evidence="1" id="KW-0472">Membrane</keyword>
<organism evidence="2 3">
    <name type="scientific">Chryseobacterium nematophagum</name>
    <dbReference type="NCBI Taxonomy" id="2305228"/>
    <lineage>
        <taxon>Bacteria</taxon>
        <taxon>Pseudomonadati</taxon>
        <taxon>Bacteroidota</taxon>
        <taxon>Flavobacteriia</taxon>
        <taxon>Flavobacteriales</taxon>
        <taxon>Weeksellaceae</taxon>
        <taxon>Chryseobacterium group</taxon>
        <taxon>Chryseobacterium</taxon>
    </lineage>
</organism>
<reference evidence="2 3" key="1">
    <citation type="submission" date="2018-08" db="EMBL/GenBank/DDBJ databases">
        <title>Chryseobacterium nematophagum: a novel matrix digesting pathogen of nematodes.</title>
        <authorList>
            <person name="Page A."/>
            <person name="Roberts M."/>
            <person name="Felix M.-A."/>
            <person name="Weir W."/>
        </authorList>
    </citation>
    <scope>NUCLEOTIDE SEQUENCE [LARGE SCALE GENOMIC DNA]</scope>
    <source>
        <strain evidence="2 3">JUb129</strain>
    </source>
</reference>
<dbReference type="AlphaFoldDB" id="A0A3M7TEI6"/>
<evidence type="ECO:0000256" key="1">
    <source>
        <dbReference type="SAM" id="Phobius"/>
    </source>
</evidence>
<evidence type="ECO:0000313" key="3">
    <source>
        <dbReference type="Proteomes" id="UP000278775"/>
    </source>
</evidence>
<dbReference type="OrthoDB" id="10016265at2"/>
<proteinExistence type="predicted"/>